<dbReference type="EMBL" id="CABFMQ020000078">
    <property type="protein sequence ID" value="VTZ50220.1"/>
    <property type="molecule type" value="Genomic_DNA"/>
</dbReference>
<protein>
    <submittedName>
        <fullName evidence="1">Uncharacterized protein</fullName>
    </submittedName>
</protein>
<dbReference type="Proteomes" id="UP000485880">
    <property type="component" value="Unassembled WGS sequence"/>
</dbReference>
<accession>A0A4U8Z4G7</accession>
<name>A0A4U8Z4G7_METTU</name>
<dbReference type="AlphaFoldDB" id="A0A4U8Z4G7"/>
<dbReference type="Proteomes" id="UP000294360">
    <property type="component" value="Chromosome"/>
</dbReference>
<evidence type="ECO:0000313" key="2">
    <source>
        <dbReference type="EMBL" id="VTZ50220.1"/>
    </source>
</evidence>
<organism evidence="1 3">
    <name type="scientific">Methylocella tundrae</name>
    <dbReference type="NCBI Taxonomy" id="227605"/>
    <lineage>
        <taxon>Bacteria</taxon>
        <taxon>Pseudomonadati</taxon>
        <taxon>Pseudomonadota</taxon>
        <taxon>Alphaproteobacteria</taxon>
        <taxon>Hyphomicrobiales</taxon>
        <taxon>Beijerinckiaceae</taxon>
        <taxon>Methylocella</taxon>
    </lineage>
</organism>
<keyword evidence="4" id="KW-1185">Reference proteome</keyword>
<dbReference type="KEGG" id="mtun:MTUNDRAET4_3442"/>
<evidence type="ECO:0000313" key="1">
    <source>
        <dbReference type="EMBL" id="VFU10329.1"/>
    </source>
</evidence>
<evidence type="ECO:0000313" key="4">
    <source>
        <dbReference type="Proteomes" id="UP000485880"/>
    </source>
</evidence>
<sequence>MSDDSAALCDIRHSAFLRSKLATPRYGMSSGDLAGDLLLMLHNVAVATD</sequence>
<reference evidence="1 3" key="1">
    <citation type="submission" date="2019-03" db="EMBL/GenBank/DDBJ databases">
        <authorList>
            <person name="Kox A.R. M."/>
        </authorList>
    </citation>
    <scope>NUCLEOTIDE SEQUENCE [LARGE SCALE GENOMIC DNA]</scope>
    <source>
        <strain evidence="1">MTUNDRAET4 annotated genome</strain>
    </source>
</reference>
<gene>
    <name evidence="2" type="ORF">MPC4_210027</name>
    <name evidence="1" type="ORF">MTUNDRAET4_3442</name>
</gene>
<reference evidence="2 4" key="2">
    <citation type="submission" date="2019-05" db="EMBL/GenBank/DDBJ databases">
        <authorList>
            <person name="Farhan Ul Haque M."/>
        </authorList>
    </citation>
    <scope>NUCLEOTIDE SEQUENCE [LARGE SCALE GENOMIC DNA]</scope>
    <source>
        <strain evidence="2">2</strain>
    </source>
</reference>
<dbReference type="EMBL" id="LR536450">
    <property type="protein sequence ID" value="VFU10329.1"/>
    <property type="molecule type" value="Genomic_DNA"/>
</dbReference>
<evidence type="ECO:0000313" key="3">
    <source>
        <dbReference type="Proteomes" id="UP000294360"/>
    </source>
</evidence>
<proteinExistence type="predicted"/>